<evidence type="ECO:0000313" key="12">
    <source>
        <dbReference type="Proteomes" id="UP001328107"/>
    </source>
</evidence>
<reference evidence="12" key="1">
    <citation type="submission" date="2022-10" db="EMBL/GenBank/DDBJ databases">
        <title>Genome assembly of Pristionchus species.</title>
        <authorList>
            <person name="Yoshida K."/>
            <person name="Sommer R.J."/>
        </authorList>
    </citation>
    <scope>NUCLEOTIDE SEQUENCE [LARGE SCALE GENOMIC DNA]</scope>
    <source>
        <strain evidence="12">RS5460</strain>
    </source>
</reference>
<dbReference type="GO" id="GO:0012505">
    <property type="term" value="C:endomembrane system"/>
    <property type="evidence" value="ECO:0007669"/>
    <property type="project" value="UniProtKB-SubCell"/>
</dbReference>
<sequence>RGFISRTLFYTLLAARVAELSPRECLSVAKKIAGGMEYVASMRIVHRDLSARNILVGETIDDIKISDFILARTLAHSRYYITYKEAFPIRWTAPEAIVIFQSIVPVKEGRITAAADVWSFAVVMWELYTNGQEPYGEINCEELYHVLTENYYRLAKPDKCPAEIYAKMLECWHFDPNARPTFYELHQFLSLQMG</sequence>
<feature type="domain" description="Protein kinase" evidence="10">
    <location>
        <begin position="1"/>
        <end position="189"/>
    </location>
</feature>
<evidence type="ECO:0000256" key="1">
    <source>
        <dbReference type="ARBA" id="ARBA00004308"/>
    </source>
</evidence>
<dbReference type="Pfam" id="PF07714">
    <property type="entry name" value="PK_Tyr_Ser-Thr"/>
    <property type="match status" value="1"/>
</dbReference>
<evidence type="ECO:0000259" key="10">
    <source>
        <dbReference type="PROSITE" id="PS50011"/>
    </source>
</evidence>
<dbReference type="GO" id="GO:0005524">
    <property type="term" value="F:ATP binding"/>
    <property type="evidence" value="ECO:0007669"/>
    <property type="project" value="UniProtKB-KW"/>
</dbReference>
<keyword evidence="5" id="KW-0418">Kinase</keyword>
<dbReference type="PANTHER" id="PTHR24416">
    <property type="entry name" value="TYROSINE-PROTEIN KINASE RECEPTOR"/>
    <property type="match status" value="1"/>
</dbReference>
<keyword evidence="3" id="KW-0808">Transferase</keyword>
<evidence type="ECO:0000313" key="11">
    <source>
        <dbReference type="EMBL" id="GMR51502.1"/>
    </source>
</evidence>
<dbReference type="PANTHER" id="PTHR24416:SF611">
    <property type="entry name" value="TYROSINE-PROTEIN KINASE TRANSMEMBRANE RECEPTOR ROR"/>
    <property type="match status" value="1"/>
</dbReference>
<dbReference type="Proteomes" id="UP001328107">
    <property type="component" value="Unassembled WGS sequence"/>
</dbReference>
<gene>
    <name evidence="11" type="ORF">PMAYCL1PPCAC_21697</name>
</gene>
<dbReference type="AlphaFoldDB" id="A0AAN5CWU0"/>
<comment type="subcellular location">
    <subcellularLocation>
        <location evidence="1">Endomembrane system</location>
    </subcellularLocation>
</comment>
<dbReference type="PROSITE" id="PS50011">
    <property type="entry name" value="PROTEIN_KINASE_DOM"/>
    <property type="match status" value="1"/>
</dbReference>
<comment type="caution">
    <text evidence="11">The sequence shown here is derived from an EMBL/GenBank/DDBJ whole genome shotgun (WGS) entry which is preliminary data.</text>
</comment>
<evidence type="ECO:0000256" key="6">
    <source>
        <dbReference type="ARBA" id="ARBA00022840"/>
    </source>
</evidence>
<dbReference type="EMBL" id="BTRK01000005">
    <property type="protein sequence ID" value="GMR51502.1"/>
    <property type="molecule type" value="Genomic_DNA"/>
</dbReference>
<evidence type="ECO:0000256" key="3">
    <source>
        <dbReference type="ARBA" id="ARBA00022679"/>
    </source>
</evidence>
<dbReference type="GO" id="GO:0043235">
    <property type="term" value="C:receptor complex"/>
    <property type="evidence" value="ECO:0007669"/>
    <property type="project" value="TreeGrafter"/>
</dbReference>
<dbReference type="GO" id="GO:0005886">
    <property type="term" value="C:plasma membrane"/>
    <property type="evidence" value="ECO:0007669"/>
    <property type="project" value="TreeGrafter"/>
</dbReference>
<keyword evidence="8" id="KW-0829">Tyrosine-protein kinase</keyword>
<dbReference type="InterPro" id="IPR008266">
    <property type="entry name" value="Tyr_kinase_AS"/>
</dbReference>
<evidence type="ECO:0000256" key="7">
    <source>
        <dbReference type="ARBA" id="ARBA00023136"/>
    </source>
</evidence>
<protein>
    <recommendedName>
        <fullName evidence="2">receptor protein-tyrosine kinase</fullName>
        <ecNumber evidence="2">2.7.10.1</ecNumber>
    </recommendedName>
</protein>
<keyword evidence="4" id="KW-0547">Nucleotide-binding</keyword>
<dbReference type="PROSITE" id="PS00109">
    <property type="entry name" value="PROTEIN_KINASE_TYR"/>
    <property type="match status" value="1"/>
</dbReference>
<proteinExistence type="predicted"/>
<dbReference type="InterPro" id="IPR011009">
    <property type="entry name" value="Kinase-like_dom_sf"/>
</dbReference>
<dbReference type="PRINTS" id="PR00109">
    <property type="entry name" value="TYRKINASE"/>
</dbReference>
<dbReference type="GO" id="GO:0061564">
    <property type="term" value="P:axon development"/>
    <property type="evidence" value="ECO:0007669"/>
    <property type="project" value="UniProtKB-ARBA"/>
</dbReference>
<name>A0AAN5CWU0_9BILA</name>
<dbReference type="EC" id="2.7.10.1" evidence="2"/>
<dbReference type="InterPro" id="IPR001245">
    <property type="entry name" value="Ser-Thr/Tyr_kinase_cat_dom"/>
</dbReference>
<dbReference type="InterPro" id="IPR050122">
    <property type="entry name" value="RTK"/>
</dbReference>
<dbReference type="SUPFAM" id="SSF56112">
    <property type="entry name" value="Protein kinase-like (PK-like)"/>
    <property type="match status" value="1"/>
</dbReference>
<evidence type="ECO:0000256" key="9">
    <source>
        <dbReference type="ARBA" id="ARBA00051243"/>
    </source>
</evidence>
<evidence type="ECO:0000256" key="8">
    <source>
        <dbReference type="ARBA" id="ARBA00023137"/>
    </source>
</evidence>
<evidence type="ECO:0000256" key="5">
    <source>
        <dbReference type="ARBA" id="ARBA00022777"/>
    </source>
</evidence>
<organism evidence="11 12">
    <name type="scientific">Pristionchus mayeri</name>
    <dbReference type="NCBI Taxonomy" id="1317129"/>
    <lineage>
        <taxon>Eukaryota</taxon>
        <taxon>Metazoa</taxon>
        <taxon>Ecdysozoa</taxon>
        <taxon>Nematoda</taxon>
        <taxon>Chromadorea</taxon>
        <taxon>Rhabditida</taxon>
        <taxon>Rhabditina</taxon>
        <taxon>Diplogasteromorpha</taxon>
        <taxon>Diplogasteroidea</taxon>
        <taxon>Neodiplogasteridae</taxon>
        <taxon>Pristionchus</taxon>
    </lineage>
</organism>
<dbReference type="InterPro" id="IPR000719">
    <property type="entry name" value="Prot_kinase_dom"/>
</dbReference>
<dbReference type="FunFam" id="1.10.510.10:FF:001512">
    <property type="entry name" value="Receptor tyrosine-protein kinase erbB-2"/>
    <property type="match status" value="1"/>
</dbReference>
<keyword evidence="7" id="KW-0472">Membrane</keyword>
<comment type="catalytic activity">
    <reaction evidence="9">
        <text>L-tyrosyl-[protein] + ATP = O-phospho-L-tyrosyl-[protein] + ADP + H(+)</text>
        <dbReference type="Rhea" id="RHEA:10596"/>
        <dbReference type="Rhea" id="RHEA-COMP:10136"/>
        <dbReference type="Rhea" id="RHEA-COMP:20101"/>
        <dbReference type="ChEBI" id="CHEBI:15378"/>
        <dbReference type="ChEBI" id="CHEBI:30616"/>
        <dbReference type="ChEBI" id="CHEBI:46858"/>
        <dbReference type="ChEBI" id="CHEBI:61978"/>
        <dbReference type="ChEBI" id="CHEBI:456216"/>
        <dbReference type="EC" id="2.7.10.1"/>
    </reaction>
</comment>
<accession>A0AAN5CWU0</accession>
<keyword evidence="6" id="KW-0067">ATP-binding</keyword>
<evidence type="ECO:0000256" key="2">
    <source>
        <dbReference type="ARBA" id="ARBA00011902"/>
    </source>
</evidence>
<dbReference type="Gene3D" id="1.10.510.10">
    <property type="entry name" value="Transferase(Phosphotransferase) domain 1"/>
    <property type="match status" value="1"/>
</dbReference>
<keyword evidence="12" id="KW-1185">Reference proteome</keyword>
<dbReference type="GO" id="GO:0007169">
    <property type="term" value="P:cell surface receptor protein tyrosine kinase signaling pathway"/>
    <property type="evidence" value="ECO:0007669"/>
    <property type="project" value="TreeGrafter"/>
</dbReference>
<dbReference type="GO" id="GO:0048680">
    <property type="term" value="P:positive regulation of axon regeneration"/>
    <property type="evidence" value="ECO:0007669"/>
    <property type="project" value="UniProtKB-ARBA"/>
</dbReference>
<dbReference type="GO" id="GO:0004714">
    <property type="term" value="F:transmembrane receptor protein tyrosine kinase activity"/>
    <property type="evidence" value="ECO:0007669"/>
    <property type="project" value="UniProtKB-EC"/>
</dbReference>
<feature type="non-terminal residue" evidence="11">
    <location>
        <position position="1"/>
    </location>
</feature>
<evidence type="ECO:0000256" key="4">
    <source>
        <dbReference type="ARBA" id="ARBA00022741"/>
    </source>
</evidence>